<dbReference type="Proteomes" id="UP000460287">
    <property type="component" value="Unassembled WGS sequence"/>
</dbReference>
<comment type="caution">
    <text evidence="1">The sequence shown here is derived from an EMBL/GenBank/DDBJ whole genome shotgun (WGS) entry which is preliminary data.</text>
</comment>
<sequence>MNAIFGEAFEEVEEELKGIQDDVTKVASSLGIDKVKEFLTKDDGSVYTELVGTAEKVFAELSELIGMEIECEGLHELKASVNTFKKKHSNINNIMDLIDVVVKKSLELAVAAVKFTIDFGVLTSLFIARIAKDIAIETGRYVKGVGKAFKCDIIDTLSSKKGGER</sequence>
<dbReference type="EMBL" id="VULX01000048">
    <property type="protein sequence ID" value="MSR92695.1"/>
    <property type="molecule type" value="Genomic_DNA"/>
</dbReference>
<reference evidence="1 2" key="1">
    <citation type="submission" date="2019-08" db="EMBL/GenBank/DDBJ databases">
        <title>In-depth cultivation of the pig gut microbiome towards novel bacterial diversity and tailored functional studies.</title>
        <authorList>
            <person name="Wylensek D."/>
            <person name="Hitch T.C.A."/>
            <person name="Clavel T."/>
        </authorList>
    </citation>
    <scope>NUCLEOTIDE SEQUENCE [LARGE SCALE GENOMIC DNA]</scope>
    <source>
        <strain evidence="1 2">WCA-383-APC-5B</strain>
    </source>
</reference>
<evidence type="ECO:0000313" key="1">
    <source>
        <dbReference type="EMBL" id="MSR92695.1"/>
    </source>
</evidence>
<dbReference type="AlphaFoldDB" id="A0A7X2N102"/>
<name>A0A7X2N102_9CLOT</name>
<organism evidence="1 2">
    <name type="scientific">Inconstantimicrobium porci</name>
    <dbReference type="NCBI Taxonomy" id="2652291"/>
    <lineage>
        <taxon>Bacteria</taxon>
        <taxon>Bacillati</taxon>
        <taxon>Bacillota</taxon>
        <taxon>Clostridia</taxon>
        <taxon>Eubacteriales</taxon>
        <taxon>Clostridiaceae</taxon>
        <taxon>Inconstantimicrobium</taxon>
    </lineage>
</organism>
<gene>
    <name evidence="1" type="ORF">FYJ33_15320</name>
</gene>
<proteinExistence type="predicted"/>
<accession>A0A7X2N102</accession>
<evidence type="ECO:0000313" key="2">
    <source>
        <dbReference type="Proteomes" id="UP000460287"/>
    </source>
</evidence>
<keyword evidence="2" id="KW-1185">Reference proteome</keyword>
<protein>
    <submittedName>
        <fullName evidence="1">Uncharacterized protein</fullName>
    </submittedName>
</protein>